<evidence type="ECO:0000259" key="4">
    <source>
        <dbReference type="PROSITE" id="PS50234"/>
    </source>
</evidence>
<dbReference type="PROSITE" id="PS50234">
    <property type="entry name" value="VWFA"/>
    <property type="match status" value="1"/>
</dbReference>
<reference evidence="6 7" key="1">
    <citation type="submission" date="2015-01" db="EMBL/GenBank/DDBJ databases">
        <title>The Genome Sequence of Exophiala spinifera CBS89968.</title>
        <authorList>
            <consortium name="The Broad Institute Genomics Platform"/>
            <person name="Cuomo C."/>
            <person name="de Hoog S."/>
            <person name="Gorbushina A."/>
            <person name="Stielow B."/>
            <person name="Teixiera M."/>
            <person name="Abouelleil A."/>
            <person name="Chapman S.B."/>
            <person name="Priest M."/>
            <person name="Young S.K."/>
            <person name="Wortman J."/>
            <person name="Nusbaum C."/>
            <person name="Birren B."/>
        </authorList>
    </citation>
    <scope>NUCLEOTIDE SEQUENCE [LARGE SCALE GENOMIC DNA]</scope>
    <source>
        <strain evidence="6 7">CBS 89968</strain>
    </source>
</reference>
<dbReference type="CDD" id="cd16655">
    <property type="entry name" value="RING-Ubox_WDSUB1-like"/>
    <property type="match status" value="1"/>
</dbReference>
<dbReference type="Pfam" id="PF04564">
    <property type="entry name" value="U-box"/>
    <property type="match status" value="1"/>
</dbReference>
<dbReference type="GO" id="GO:0016567">
    <property type="term" value="P:protein ubiquitination"/>
    <property type="evidence" value="ECO:0007669"/>
    <property type="project" value="InterPro"/>
</dbReference>
<dbReference type="SUPFAM" id="SSF53300">
    <property type="entry name" value="vWA-like"/>
    <property type="match status" value="1"/>
</dbReference>
<keyword evidence="2" id="KW-0697">Rotamase</keyword>
<dbReference type="STRING" id="91928.A0A0D2BAK2"/>
<dbReference type="EMBL" id="KN847495">
    <property type="protein sequence ID" value="KIW15605.1"/>
    <property type="molecule type" value="Genomic_DNA"/>
</dbReference>
<feature type="domain" description="U-box" evidence="5">
    <location>
        <begin position="774"/>
        <end position="847"/>
    </location>
</feature>
<dbReference type="SUPFAM" id="SSF57850">
    <property type="entry name" value="RING/U-box"/>
    <property type="match status" value="1"/>
</dbReference>
<feature type="compositionally biased region" description="Basic and acidic residues" evidence="3">
    <location>
        <begin position="153"/>
        <end position="167"/>
    </location>
</feature>
<dbReference type="SMART" id="SM00327">
    <property type="entry name" value="VWA"/>
    <property type="match status" value="1"/>
</dbReference>
<keyword evidence="7" id="KW-1185">Reference proteome</keyword>
<dbReference type="VEuPathDB" id="FungiDB:PV08_05653"/>
<dbReference type="PANTHER" id="PTHR46573">
    <property type="entry name" value="WD REPEAT, SAM AND U-BOX DOMAIN-CONTAINING PROTEIN 1"/>
    <property type="match status" value="1"/>
</dbReference>
<dbReference type="CDD" id="cd00198">
    <property type="entry name" value="vWFA"/>
    <property type="match status" value="1"/>
</dbReference>
<dbReference type="InterPro" id="IPR036465">
    <property type="entry name" value="vWFA_dom_sf"/>
</dbReference>
<evidence type="ECO:0000256" key="2">
    <source>
        <dbReference type="ARBA" id="ARBA00023110"/>
    </source>
</evidence>
<organism evidence="6 7">
    <name type="scientific">Exophiala spinifera</name>
    <dbReference type="NCBI Taxonomy" id="91928"/>
    <lineage>
        <taxon>Eukaryota</taxon>
        <taxon>Fungi</taxon>
        <taxon>Dikarya</taxon>
        <taxon>Ascomycota</taxon>
        <taxon>Pezizomycotina</taxon>
        <taxon>Eurotiomycetes</taxon>
        <taxon>Chaetothyriomycetidae</taxon>
        <taxon>Chaetothyriales</taxon>
        <taxon>Herpotrichiellaceae</taxon>
        <taxon>Exophiala</taxon>
    </lineage>
</organism>
<dbReference type="Proteomes" id="UP000053328">
    <property type="component" value="Unassembled WGS sequence"/>
</dbReference>
<dbReference type="PROSITE" id="PS51698">
    <property type="entry name" value="U_BOX"/>
    <property type="match status" value="1"/>
</dbReference>
<dbReference type="Gene3D" id="3.30.40.10">
    <property type="entry name" value="Zinc/RING finger domain, C3HC4 (zinc finger)"/>
    <property type="match status" value="1"/>
</dbReference>
<feature type="region of interest" description="Disordered" evidence="3">
    <location>
        <begin position="1039"/>
        <end position="1063"/>
    </location>
</feature>
<dbReference type="SMART" id="SM00504">
    <property type="entry name" value="Ubox"/>
    <property type="match status" value="1"/>
</dbReference>
<accession>A0A0D2BAK2</accession>
<name>A0A0D2BAK2_9EURO</name>
<dbReference type="InterPro" id="IPR052085">
    <property type="entry name" value="WD-SAM-U-box"/>
</dbReference>
<proteinExistence type="predicted"/>
<evidence type="ECO:0000259" key="5">
    <source>
        <dbReference type="PROSITE" id="PS51698"/>
    </source>
</evidence>
<keyword evidence="2" id="KW-0413">Isomerase</keyword>
<dbReference type="GO" id="GO:0004842">
    <property type="term" value="F:ubiquitin-protein transferase activity"/>
    <property type="evidence" value="ECO:0007669"/>
    <property type="project" value="InterPro"/>
</dbReference>
<feature type="domain" description="VWFA" evidence="4">
    <location>
        <begin position="1072"/>
        <end position="1266"/>
    </location>
</feature>
<dbReference type="InterPro" id="IPR002035">
    <property type="entry name" value="VWF_A"/>
</dbReference>
<dbReference type="EC" id="5.2.1.8" evidence="1"/>
<evidence type="ECO:0000256" key="3">
    <source>
        <dbReference type="SAM" id="MobiDB-lite"/>
    </source>
</evidence>
<evidence type="ECO:0000256" key="1">
    <source>
        <dbReference type="ARBA" id="ARBA00013194"/>
    </source>
</evidence>
<dbReference type="PANTHER" id="PTHR46573:SF1">
    <property type="entry name" value="WD REPEAT, SAM AND U-BOX DOMAIN-CONTAINING PROTEIN 1"/>
    <property type="match status" value="1"/>
</dbReference>
<dbReference type="GeneID" id="27332736"/>
<feature type="region of interest" description="Disordered" evidence="3">
    <location>
        <begin position="143"/>
        <end position="170"/>
    </location>
</feature>
<dbReference type="Pfam" id="PF00092">
    <property type="entry name" value="VWA"/>
    <property type="match status" value="1"/>
</dbReference>
<gene>
    <name evidence="6" type="ORF">PV08_05653</name>
</gene>
<dbReference type="Gene3D" id="3.40.50.410">
    <property type="entry name" value="von Willebrand factor, type A domain"/>
    <property type="match status" value="1"/>
</dbReference>
<feature type="compositionally biased region" description="Low complexity" evidence="3">
    <location>
        <begin position="1047"/>
        <end position="1057"/>
    </location>
</feature>
<sequence length="1292" mass="143687">MAPYRVVLILPEGDRLDLELQLDGEHPAGILARAALERIPQDRTLPSTVNLRDLRLTVGSSDGLMIDPADTLDDVLPPSEVLFIDATKLSSVHSLFDSNNESLRIRILTPNTAPNYHDDFPGAFLKEGHQYKLSTTLEEIESDVRQHIGMPDRPSKGENDNDSKEDNPFGSLSVTRLDLHTFEGPINTQNSSLTLKSSKLDKLASQGILTLFAVERRCTDECERTEGHDSMFSAGPHWELPPGGSTERAMATTLASLRLFTHIIASDDFDDFDHHEVLRTVHNMTRFAPAVRAVHILMDGKTLRCNESAALVQSLAAVAENVMPFHPELPNEGRILECARLLLGLVLTIAGHQAEIREDFEDSTGIQTTLPYLTAYRTVDLRDAKTQEPLTDPVSTNLGIVNRSIFDVLSSSGDHVESPACYLLDGSVEDDERIRFALLYGGVSLEASYYQAEDLLLALRDDDERTIGTPPHLHPHHLTGDNGILTLECERIGFVVVHPDQLSLAELPCLTLDGHGRMAVCTRRTATVPLSQRNVIFHPLTGIEENVDIHNVVQSLEPILLGMRRESTWMFDCPTDAFTRRDTTPAELLMFCVDCSYSMNNPPRFTATDDGTATERSDGDKIHLLSHREDYTTVDLDYMKEFLCKHEAYDDILHIIHHSPEHQSRTVAREIIDFIRTHTDRHLTSFSESLRKTSDSASTTDPASVSLIQVKMNILHKTFEGLNIHQDALIDSLLFSAKDPSFEPSDFRWSIGEGVPRNSNGKSQNDMDMDDIFTVPEDFRCPISSAVFAEPVRTTDGFVYDRKAIERWFTIRGSAPMTGLPLDDRTLTPDEDLQKQIRDWLKSEDIGRGPQNSPEISQIDPCNTKNIVDFIGPNVQFTREIPHTARLLDVYEFAFRGMRAVHSNFSLFINGTCLPCSEENAKSFISGRPIVTIGPCHVPGTAAFRDDGDEMCLIKLHHGDNPTREAFSYWTPLHSQLTFVSVLFRAWRYQVQFKQPFKPNVDRAVWTEIQDVGDDFLQGTRHSSWEPLSPLLLNLPVPHIQTDEDSNNNNNDVSTDDLPLPEGYKPDRVIGLYLFDNDDSRAQERSSSSSSSSSSSLALAKQVFGSFVDRLVANDYPTHVGLVTFGSNARIDERLGAFVDEFRGAADNLAARGDTALWDALALAADHLVEEGRRFQGGSGDRIKMRVVVLSDGRDTSSRLRLEDVVLRLGRFGVVLDCVCLGPGANNLELRALSYLTGGQKCVPASAEEALAICEETSLLSLNERAPLARPPVLDPRTPSLMATMAALARGE</sequence>
<protein>
    <recommendedName>
        <fullName evidence="1">peptidylprolyl isomerase</fullName>
        <ecNumber evidence="1">5.2.1.8</ecNumber>
    </recommendedName>
</protein>
<dbReference type="InterPro" id="IPR013083">
    <property type="entry name" value="Znf_RING/FYVE/PHD"/>
</dbReference>
<dbReference type="HOGENOM" id="CLU_003600_0_0_1"/>
<dbReference type="GO" id="GO:0003755">
    <property type="term" value="F:peptidyl-prolyl cis-trans isomerase activity"/>
    <property type="evidence" value="ECO:0007669"/>
    <property type="project" value="UniProtKB-KW"/>
</dbReference>
<dbReference type="OrthoDB" id="4135107at2759"/>
<dbReference type="RefSeq" id="XP_016235821.1">
    <property type="nucleotide sequence ID" value="XM_016379994.1"/>
</dbReference>
<dbReference type="InterPro" id="IPR003613">
    <property type="entry name" value="Ubox_domain"/>
</dbReference>
<evidence type="ECO:0000313" key="6">
    <source>
        <dbReference type="EMBL" id="KIW15605.1"/>
    </source>
</evidence>
<evidence type="ECO:0000313" key="7">
    <source>
        <dbReference type="Proteomes" id="UP000053328"/>
    </source>
</evidence>